<comment type="subunit">
    <text evidence="1">Homodimer.</text>
</comment>
<evidence type="ECO:0000313" key="4">
    <source>
        <dbReference type="EMBL" id="KAK8721401.1"/>
    </source>
</evidence>
<dbReference type="Gene3D" id="3.40.30.10">
    <property type="entry name" value="Glutaredoxin"/>
    <property type="match status" value="1"/>
</dbReference>
<dbReference type="InterPro" id="IPR036282">
    <property type="entry name" value="Glutathione-S-Trfase_C_sf"/>
</dbReference>
<dbReference type="InterPro" id="IPR004045">
    <property type="entry name" value="Glutathione_S-Trfase_N"/>
</dbReference>
<feature type="non-terminal residue" evidence="4">
    <location>
        <position position="1"/>
    </location>
</feature>
<keyword evidence="5" id="KW-1185">Reference proteome</keyword>
<dbReference type="InterPro" id="IPR040079">
    <property type="entry name" value="Glutathione_S-Trfase"/>
</dbReference>
<dbReference type="InterPro" id="IPR004046">
    <property type="entry name" value="GST_C"/>
</dbReference>
<dbReference type="PANTHER" id="PTHR43969:SF9">
    <property type="entry name" value="GLUTATHIONE S TRANSFERASE D10, ISOFORM A-RELATED"/>
    <property type="match status" value="1"/>
</dbReference>
<dbReference type="InterPro" id="IPR036249">
    <property type="entry name" value="Thioredoxin-like_sf"/>
</dbReference>
<dbReference type="PROSITE" id="PS50405">
    <property type="entry name" value="GST_CTER"/>
    <property type="match status" value="1"/>
</dbReference>
<dbReference type="SFLD" id="SFLDS00019">
    <property type="entry name" value="Glutathione_Transferase_(cytos"/>
    <property type="match status" value="1"/>
</dbReference>
<dbReference type="Pfam" id="PF13409">
    <property type="entry name" value="GST_N_2"/>
    <property type="match status" value="1"/>
</dbReference>
<dbReference type="Proteomes" id="UP001445076">
    <property type="component" value="Unassembled WGS sequence"/>
</dbReference>
<protein>
    <submittedName>
        <fullName evidence="4">Uncharacterized protein</fullName>
    </submittedName>
</protein>
<organism evidence="4 5">
    <name type="scientific">Cherax quadricarinatus</name>
    <name type="common">Australian red claw crayfish</name>
    <dbReference type="NCBI Taxonomy" id="27406"/>
    <lineage>
        <taxon>Eukaryota</taxon>
        <taxon>Metazoa</taxon>
        <taxon>Ecdysozoa</taxon>
        <taxon>Arthropoda</taxon>
        <taxon>Crustacea</taxon>
        <taxon>Multicrustacea</taxon>
        <taxon>Malacostraca</taxon>
        <taxon>Eumalacostraca</taxon>
        <taxon>Eucarida</taxon>
        <taxon>Decapoda</taxon>
        <taxon>Pleocyemata</taxon>
        <taxon>Astacidea</taxon>
        <taxon>Parastacoidea</taxon>
        <taxon>Parastacidae</taxon>
        <taxon>Cherax</taxon>
    </lineage>
</organism>
<dbReference type="SUPFAM" id="SSF47616">
    <property type="entry name" value="GST C-terminal domain-like"/>
    <property type="match status" value="1"/>
</dbReference>
<proteinExistence type="predicted"/>
<gene>
    <name evidence="4" type="ORF">OTU49_012701</name>
</gene>
<evidence type="ECO:0000259" key="2">
    <source>
        <dbReference type="PROSITE" id="PS50404"/>
    </source>
</evidence>
<feature type="domain" description="GST N-terminal" evidence="2">
    <location>
        <begin position="1"/>
        <end position="43"/>
    </location>
</feature>
<dbReference type="PANTHER" id="PTHR43969">
    <property type="entry name" value="GLUTATHIONE S TRANSFERASE D10, ISOFORM A-RELATED"/>
    <property type="match status" value="1"/>
</dbReference>
<dbReference type="SUPFAM" id="SSF52833">
    <property type="entry name" value="Thioredoxin-like"/>
    <property type="match status" value="1"/>
</dbReference>
<dbReference type="Pfam" id="PF00043">
    <property type="entry name" value="GST_C"/>
    <property type="match status" value="1"/>
</dbReference>
<dbReference type="GO" id="GO:0006749">
    <property type="term" value="P:glutathione metabolic process"/>
    <property type="evidence" value="ECO:0007669"/>
    <property type="project" value="TreeGrafter"/>
</dbReference>
<evidence type="ECO:0000256" key="1">
    <source>
        <dbReference type="ARBA" id="ARBA00011738"/>
    </source>
</evidence>
<dbReference type="PROSITE" id="PS50404">
    <property type="entry name" value="GST_NTER"/>
    <property type="match status" value="1"/>
</dbReference>
<name>A0AAW0VYN9_CHEQU</name>
<feature type="domain" description="GST C-terminal" evidence="3">
    <location>
        <begin position="49"/>
        <end position="178"/>
    </location>
</feature>
<dbReference type="InterPro" id="IPR010987">
    <property type="entry name" value="Glutathione-S-Trfase_C-like"/>
</dbReference>
<dbReference type="Gene3D" id="1.20.1050.10">
    <property type="match status" value="1"/>
</dbReference>
<accession>A0AAW0VYN9</accession>
<dbReference type="AlphaFoldDB" id="A0AAW0VYN9"/>
<dbReference type="SFLD" id="SFLDG00358">
    <property type="entry name" value="Main_(cytGST)"/>
    <property type="match status" value="1"/>
</dbReference>
<comment type="caution">
    <text evidence="4">The sequence shown here is derived from an EMBL/GenBank/DDBJ whole genome shotgun (WGS) entry which is preliminary data.</text>
</comment>
<dbReference type="FunFam" id="1.20.1050.10:FF:000007">
    <property type="entry name" value="Glutathione S-transferase 1-1"/>
    <property type="match status" value="1"/>
</dbReference>
<dbReference type="GO" id="GO:0004364">
    <property type="term" value="F:glutathione transferase activity"/>
    <property type="evidence" value="ECO:0007669"/>
    <property type="project" value="TreeGrafter"/>
</dbReference>
<dbReference type="CDD" id="cd03177">
    <property type="entry name" value="GST_C_Delta_Epsilon"/>
    <property type="match status" value="1"/>
</dbReference>
<sequence>EQLADVLTLNPQHTLPTLVDGDFVLWESSPICTYLATKYGKTDSLYPRDAKTCATVNRLLYFDLGTLYRRFGDYAFPPLCMGTEVEPHKLDLLQEALRWLNQFLAGHEWAVGNNITVADIVLVATVSTIEAAGVDLSMHDNVVSWLERCKSTLPGYTEVNQPGVEEFAKTAEDKLKKL</sequence>
<dbReference type="EMBL" id="JARKIK010000100">
    <property type="protein sequence ID" value="KAK8721401.1"/>
    <property type="molecule type" value="Genomic_DNA"/>
</dbReference>
<evidence type="ECO:0000259" key="3">
    <source>
        <dbReference type="PROSITE" id="PS50405"/>
    </source>
</evidence>
<reference evidence="4 5" key="1">
    <citation type="journal article" date="2024" name="BMC Genomics">
        <title>Genome assembly of redclaw crayfish (Cherax quadricarinatus) provides insights into its immune adaptation and hypoxia tolerance.</title>
        <authorList>
            <person name="Liu Z."/>
            <person name="Zheng J."/>
            <person name="Li H."/>
            <person name="Fang K."/>
            <person name="Wang S."/>
            <person name="He J."/>
            <person name="Zhou D."/>
            <person name="Weng S."/>
            <person name="Chi M."/>
            <person name="Gu Z."/>
            <person name="He J."/>
            <person name="Li F."/>
            <person name="Wang M."/>
        </authorList>
    </citation>
    <scope>NUCLEOTIDE SEQUENCE [LARGE SCALE GENOMIC DNA]</scope>
    <source>
        <strain evidence="4">ZL_2023a</strain>
    </source>
</reference>
<evidence type="ECO:0000313" key="5">
    <source>
        <dbReference type="Proteomes" id="UP001445076"/>
    </source>
</evidence>